<dbReference type="CDD" id="cd02859">
    <property type="entry name" value="E_set_AMPKbeta_like_N"/>
    <property type="match status" value="1"/>
</dbReference>
<dbReference type="EMBL" id="CP034206">
    <property type="protein sequence ID" value="QBZ59456.1"/>
    <property type="molecule type" value="Genomic_DNA"/>
</dbReference>
<dbReference type="Proteomes" id="UP000294847">
    <property type="component" value="Chromosome 3"/>
</dbReference>
<dbReference type="InterPro" id="IPR014756">
    <property type="entry name" value="Ig_E-set"/>
</dbReference>
<organism evidence="2 3">
    <name type="scientific">Pyricularia oryzae</name>
    <name type="common">Rice blast fungus</name>
    <name type="synonym">Magnaporthe oryzae</name>
    <dbReference type="NCBI Taxonomy" id="318829"/>
    <lineage>
        <taxon>Eukaryota</taxon>
        <taxon>Fungi</taxon>
        <taxon>Dikarya</taxon>
        <taxon>Ascomycota</taxon>
        <taxon>Pezizomycotina</taxon>
        <taxon>Sordariomycetes</taxon>
        <taxon>Sordariomycetidae</taxon>
        <taxon>Magnaporthales</taxon>
        <taxon>Pyriculariaceae</taxon>
        <taxon>Pyricularia</taxon>
    </lineage>
</organism>
<feature type="compositionally biased region" description="Polar residues" evidence="1">
    <location>
        <begin position="272"/>
        <end position="284"/>
    </location>
</feature>
<protein>
    <submittedName>
        <fullName evidence="2">Uncharacterized protein</fullName>
    </submittedName>
</protein>
<evidence type="ECO:0000313" key="3">
    <source>
        <dbReference type="Proteomes" id="UP000294847"/>
    </source>
</evidence>
<proteinExistence type="predicted"/>
<sequence>MTPAKVPVTITFSKEGVQPPLYIAGTFSDPLWQPEEMEVSVGEGGKHLFKSRILASPGAEIHYKFKTANGDWFLDDKSESVVDYKGFRNNSLNVPRVPTITQQPPSATLQRSSDDGGHGASSDWLNADPFVKRSKGKSNSQDWDRPQDRIPLFAHECLVPDDQSIASGSGIYSHTSPRHTSQVGFDHEPDTFELADPALEKFPSRLDEISELIHKVEEDLEEDETEIEGVPPSAVLGLPRSRTNDIVGEFVSGSPAAAPVSTRQSRRLDTIPRSSAHSDVSASLLSIAEGVEEDGEERLTSPVVLPPSPGWRAKGHGLHPWSEDDEAVVMHDPNGRGPNRGARKTFSSDGALPSPGMGESAASPSLDSTEVKILASVKAPTDGASSGHNAPLSQRLQQHIAAAETA</sequence>
<dbReference type="Gene3D" id="2.60.40.10">
    <property type="entry name" value="Immunoglobulins"/>
    <property type="match status" value="1"/>
</dbReference>
<evidence type="ECO:0000313" key="2">
    <source>
        <dbReference type="EMBL" id="QBZ59456.1"/>
    </source>
</evidence>
<gene>
    <name evidence="2" type="ORF">PoMZ_04417</name>
</gene>
<name>A0A4P7NCV4_PYROR</name>
<dbReference type="SUPFAM" id="SSF81296">
    <property type="entry name" value="E set domains"/>
    <property type="match status" value="1"/>
</dbReference>
<dbReference type="VEuPathDB" id="FungiDB:M_BR32_EuGene_00049641"/>
<feature type="compositionally biased region" description="Polar residues" evidence="1">
    <location>
        <begin position="383"/>
        <end position="397"/>
    </location>
</feature>
<accession>A0A4P7NCV4</accession>
<feature type="region of interest" description="Disordered" evidence="1">
    <location>
        <begin position="93"/>
        <end position="146"/>
    </location>
</feature>
<reference evidence="2 3" key="1">
    <citation type="journal article" date="2019" name="Mol. Biol. Evol.">
        <title>Blast fungal genomes show frequent chromosomal changes, gene gains and losses, and effector gene turnover.</title>
        <authorList>
            <person name="Gomez Luciano L.B."/>
            <person name="Jason Tsai I."/>
            <person name="Chuma I."/>
            <person name="Tosa Y."/>
            <person name="Chen Y.H."/>
            <person name="Li J.Y."/>
            <person name="Li M.Y."/>
            <person name="Jade Lu M.Y."/>
            <person name="Nakayashiki H."/>
            <person name="Li W.H."/>
        </authorList>
    </citation>
    <scope>NUCLEOTIDE SEQUENCE [LARGE SCALE GENOMIC DNA]</scope>
    <source>
        <strain evidence="2">MZ5-1-6</strain>
    </source>
</reference>
<evidence type="ECO:0000256" key="1">
    <source>
        <dbReference type="SAM" id="MobiDB-lite"/>
    </source>
</evidence>
<feature type="region of interest" description="Disordered" evidence="1">
    <location>
        <begin position="255"/>
        <end position="406"/>
    </location>
</feature>
<dbReference type="InterPro" id="IPR013783">
    <property type="entry name" value="Ig-like_fold"/>
</dbReference>
<dbReference type="AlphaFoldDB" id="A0A4P7NCV4"/>
<feature type="compositionally biased region" description="Polar residues" evidence="1">
    <location>
        <begin position="93"/>
        <end position="111"/>
    </location>
</feature>